<dbReference type="PROSITE" id="PS51186">
    <property type="entry name" value="GNAT"/>
    <property type="match status" value="1"/>
</dbReference>
<dbReference type="InterPro" id="IPR016181">
    <property type="entry name" value="Acyl_CoA_acyltransferase"/>
</dbReference>
<dbReference type="RefSeq" id="WP_252441674.1">
    <property type="nucleotide sequence ID" value="NZ_JAGSOV010000049.1"/>
</dbReference>
<proteinExistence type="predicted"/>
<comment type="caution">
    <text evidence="2">The sequence shown here is derived from an EMBL/GenBank/DDBJ whole genome shotgun (WGS) entry which is preliminary data.</text>
</comment>
<evidence type="ECO:0000313" key="3">
    <source>
        <dbReference type="Proteomes" id="UP001165283"/>
    </source>
</evidence>
<protein>
    <submittedName>
        <fullName evidence="2">GNAT family N-acetyltransferase</fullName>
    </submittedName>
</protein>
<feature type="domain" description="N-acetyltransferase" evidence="1">
    <location>
        <begin position="121"/>
        <end position="267"/>
    </location>
</feature>
<accession>A0ABT1A522</accession>
<reference evidence="2" key="1">
    <citation type="submission" date="2021-04" db="EMBL/GenBank/DDBJ databases">
        <title>Pseudonocardia sp. nov., isolated from sandy soil of mangrove forest.</title>
        <authorList>
            <person name="Zan Z."/>
            <person name="Huang R."/>
            <person name="Liu W."/>
        </authorList>
    </citation>
    <scope>NUCLEOTIDE SEQUENCE</scope>
    <source>
        <strain evidence="2">S2-4</strain>
    </source>
</reference>
<evidence type="ECO:0000259" key="1">
    <source>
        <dbReference type="PROSITE" id="PS51186"/>
    </source>
</evidence>
<evidence type="ECO:0000313" key="2">
    <source>
        <dbReference type="EMBL" id="MCO1658026.1"/>
    </source>
</evidence>
<gene>
    <name evidence="2" type="ORF">KDL28_23470</name>
</gene>
<dbReference type="Pfam" id="PF00583">
    <property type="entry name" value="Acetyltransf_1"/>
    <property type="match status" value="1"/>
</dbReference>
<dbReference type="SUPFAM" id="SSF55729">
    <property type="entry name" value="Acyl-CoA N-acyltransferases (Nat)"/>
    <property type="match status" value="1"/>
</dbReference>
<dbReference type="InterPro" id="IPR000182">
    <property type="entry name" value="GNAT_dom"/>
</dbReference>
<dbReference type="EMBL" id="JAGSOV010000049">
    <property type="protein sequence ID" value="MCO1658026.1"/>
    <property type="molecule type" value="Genomic_DNA"/>
</dbReference>
<name>A0ABT1A522_9PSEU</name>
<sequence>MVRRRAGDAGGAPDVLDVSERFWSSGGERLDVDGAVLVRNPAAPGHPSGTFLTAVRTGSAEQLDRVLARCHDLVEGGCRRVVVDAATPPVVAAHLAVEDWTPTTQLHLVLPATAAVPAAGIAPRPLSTDEDWARATELFRADHLEEDARHVRSARPAAATAAAVALRRSLTPAATWFAVERDGGFVAMVAAWAGDGGTGVVEDVFVRPDARHAGLARELLRFAVGQARAGGAGPVLIGAETDDTPKHLYARFGFRPAAVGHSWVRGT</sequence>
<dbReference type="Proteomes" id="UP001165283">
    <property type="component" value="Unassembled WGS sequence"/>
</dbReference>
<keyword evidence="3" id="KW-1185">Reference proteome</keyword>
<organism evidence="2 3">
    <name type="scientific">Pseudonocardia humida</name>
    <dbReference type="NCBI Taxonomy" id="2800819"/>
    <lineage>
        <taxon>Bacteria</taxon>
        <taxon>Bacillati</taxon>
        <taxon>Actinomycetota</taxon>
        <taxon>Actinomycetes</taxon>
        <taxon>Pseudonocardiales</taxon>
        <taxon>Pseudonocardiaceae</taxon>
        <taxon>Pseudonocardia</taxon>
    </lineage>
</organism>
<dbReference type="CDD" id="cd04301">
    <property type="entry name" value="NAT_SF"/>
    <property type="match status" value="1"/>
</dbReference>
<dbReference type="Gene3D" id="3.40.630.30">
    <property type="match status" value="1"/>
</dbReference>